<dbReference type="NCBIfam" id="TIGR02227">
    <property type="entry name" value="sigpep_I_bact"/>
    <property type="match status" value="1"/>
</dbReference>
<dbReference type="Pfam" id="PF10502">
    <property type="entry name" value="Peptidase_S26"/>
    <property type="match status" value="1"/>
</dbReference>
<evidence type="ECO:0000256" key="7">
    <source>
        <dbReference type="ARBA" id="ARBA00022989"/>
    </source>
</evidence>
<dbReference type="GO" id="GO:0006627">
    <property type="term" value="P:protein processing involved in protein targeting to mitochondrion"/>
    <property type="evidence" value="ECO:0007669"/>
    <property type="project" value="InterPro"/>
</dbReference>
<reference evidence="14 15" key="1">
    <citation type="journal article" date="2015" name="Sci. Rep.">
        <title>Chromosome-level genome map provides insights into diverse defense mechanisms in the medicinal fungus Ganoderma sinense.</title>
        <authorList>
            <person name="Zhu Y."/>
            <person name="Xu J."/>
            <person name="Sun C."/>
            <person name="Zhou S."/>
            <person name="Xu H."/>
            <person name="Nelson D.R."/>
            <person name="Qian J."/>
            <person name="Song J."/>
            <person name="Luo H."/>
            <person name="Xiang L."/>
            <person name="Li Y."/>
            <person name="Xu Z."/>
            <person name="Ji A."/>
            <person name="Wang L."/>
            <person name="Lu S."/>
            <person name="Hayward A."/>
            <person name="Sun W."/>
            <person name="Li X."/>
            <person name="Schwartz D.C."/>
            <person name="Wang Y."/>
            <person name="Chen S."/>
        </authorList>
    </citation>
    <scope>NUCLEOTIDE SEQUENCE [LARGE SCALE GENOMIC DNA]</scope>
    <source>
        <strain evidence="14 15">ZZ0214-1</strain>
    </source>
</reference>
<dbReference type="GO" id="GO:0006465">
    <property type="term" value="P:signal peptide processing"/>
    <property type="evidence" value="ECO:0007669"/>
    <property type="project" value="InterPro"/>
</dbReference>
<dbReference type="Gene3D" id="2.10.109.10">
    <property type="entry name" value="Umud Fragment, subunit A"/>
    <property type="match status" value="1"/>
</dbReference>
<dbReference type="GO" id="GO:0042720">
    <property type="term" value="C:mitochondrial inner membrane peptidase complex"/>
    <property type="evidence" value="ECO:0007669"/>
    <property type="project" value="InterPro"/>
</dbReference>
<dbReference type="STRING" id="1077348.A0A2G8STZ9"/>
<sequence length="221" mass="25083">MQTIRLARAGWASFRQSGRDHLNKQPRLRWFLSALVWLPLGLFVTEYGFNVKSVKGRSMQPTLNPDDSPWRDIVLFDRFSVKLRKKYERGDVVALKSPADSKLVVKRIIALEGDVVRTLPPYPDAEVRVPVGCAWVEGDEPFRTEDSNRFGPVPLGLIESRLSFIIWPWERIGSLGQPLVARHDAKRGTPGWRKSQADLERGTWRTSRVTIAPSQPPTSPS</sequence>
<comment type="caution">
    <text evidence="14">The sequence shown here is derived from an EMBL/GenBank/DDBJ whole genome shotgun (WGS) entry which is preliminary data.</text>
</comment>
<dbReference type="SUPFAM" id="SSF51306">
    <property type="entry name" value="LexA/Signal peptidase"/>
    <property type="match status" value="1"/>
</dbReference>
<feature type="domain" description="Peptidase S26" evidence="13">
    <location>
        <begin position="28"/>
        <end position="117"/>
    </location>
</feature>
<keyword evidence="6 11" id="KW-0378">Hydrolase</keyword>
<dbReference type="PRINTS" id="PR00727">
    <property type="entry name" value="LEADERPTASE"/>
</dbReference>
<comment type="subcellular location">
    <subcellularLocation>
        <location evidence="1">Mitochondrion inner membrane</location>
        <topology evidence="1">Single-pass membrane protein</topology>
    </subcellularLocation>
</comment>
<keyword evidence="7 11" id="KW-1133">Transmembrane helix</keyword>
<dbReference type="CDD" id="cd06530">
    <property type="entry name" value="S26_SPase_I"/>
    <property type="match status" value="1"/>
</dbReference>
<feature type="region of interest" description="Disordered" evidence="12">
    <location>
        <begin position="185"/>
        <end position="221"/>
    </location>
</feature>
<dbReference type="GO" id="GO:0004252">
    <property type="term" value="F:serine-type endopeptidase activity"/>
    <property type="evidence" value="ECO:0007669"/>
    <property type="project" value="InterPro"/>
</dbReference>
<dbReference type="InterPro" id="IPR000223">
    <property type="entry name" value="Pept_S26A_signal_pept_1"/>
</dbReference>
<feature type="transmembrane region" description="Helical" evidence="11">
    <location>
        <begin position="30"/>
        <end position="49"/>
    </location>
</feature>
<dbReference type="OrthoDB" id="308440at2759"/>
<feature type="active site" evidence="10">
    <location>
        <position position="58"/>
    </location>
</feature>
<evidence type="ECO:0000256" key="9">
    <source>
        <dbReference type="ARBA" id="ARBA00023136"/>
    </source>
</evidence>
<evidence type="ECO:0000259" key="13">
    <source>
        <dbReference type="Pfam" id="PF10502"/>
    </source>
</evidence>
<keyword evidence="3 11" id="KW-0645">Protease</keyword>
<evidence type="ECO:0000256" key="11">
    <source>
        <dbReference type="RuleBase" id="RU362041"/>
    </source>
</evidence>
<keyword evidence="15" id="KW-1185">Reference proteome</keyword>
<comment type="similarity">
    <text evidence="2">Belongs to the peptidase S26 family. IMP2 subfamily.</text>
</comment>
<proteinExistence type="inferred from homology"/>
<gene>
    <name evidence="14" type="ORF">GSI_00949</name>
</gene>
<dbReference type="Proteomes" id="UP000230002">
    <property type="component" value="Unassembled WGS sequence"/>
</dbReference>
<keyword evidence="4 11" id="KW-0812">Transmembrane</keyword>
<evidence type="ECO:0000313" key="14">
    <source>
        <dbReference type="EMBL" id="PIL37256.1"/>
    </source>
</evidence>
<dbReference type="AlphaFoldDB" id="A0A2G8STZ9"/>
<evidence type="ECO:0000256" key="10">
    <source>
        <dbReference type="PIRSR" id="PIRSR600223-1"/>
    </source>
</evidence>
<feature type="compositionally biased region" description="Polar residues" evidence="12">
    <location>
        <begin position="204"/>
        <end position="213"/>
    </location>
</feature>
<evidence type="ECO:0000256" key="1">
    <source>
        <dbReference type="ARBA" id="ARBA00004434"/>
    </source>
</evidence>
<accession>A0A2G8STZ9</accession>
<keyword evidence="5 11" id="KW-0999">Mitochondrion inner membrane</keyword>
<protein>
    <recommendedName>
        <fullName evidence="11">Mitochondrial inner membrane protease subunit</fullName>
        <ecNumber evidence="11">3.4.21.-</ecNumber>
    </recommendedName>
</protein>
<evidence type="ECO:0000256" key="3">
    <source>
        <dbReference type="ARBA" id="ARBA00022670"/>
    </source>
</evidence>
<evidence type="ECO:0000256" key="12">
    <source>
        <dbReference type="SAM" id="MobiDB-lite"/>
    </source>
</evidence>
<keyword evidence="8 11" id="KW-0496">Mitochondrion</keyword>
<dbReference type="EC" id="3.4.21.-" evidence="11"/>
<evidence type="ECO:0000256" key="4">
    <source>
        <dbReference type="ARBA" id="ARBA00022692"/>
    </source>
</evidence>
<evidence type="ECO:0000256" key="6">
    <source>
        <dbReference type="ARBA" id="ARBA00022801"/>
    </source>
</evidence>
<feature type="active site" evidence="10">
    <location>
        <position position="106"/>
    </location>
</feature>
<organism evidence="14 15">
    <name type="scientific">Ganoderma sinense ZZ0214-1</name>
    <dbReference type="NCBI Taxonomy" id="1077348"/>
    <lineage>
        <taxon>Eukaryota</taxon>
        <taxon>Fungi</taxon>
        <taxon>Dikarya</taxon>
        <taxon>Basidiomycota</taxon>
        <taxon>Agaricomycotina</taxon>
        <taxon>Agaricomycetes</taxon>
        <taxon>Polyporales</taxon>
        <taxon>Polyporaceae</taxon>
        <taxon>Ganoderma</taxon>
    </lineage>
</organism>
<evidence type="ECO:0000256" key="2">
    <source>
        <dbReference type="ARBA" id="ARBA00007066"/>
    </source>
</evidence>
<dbReference type="EMBL" id="AYKW01000001">
    <property type="protein sequence ID" value="PIL37256.1"/>
    <property type="molecule type" value="Genomic_DNA"/>
</dbReference>
<dbReference type="PANTHER" id="PTHR46041">
    <property type="entry name" value="MITOCHONDRIAL INNER MEMBRANE PROTEASE SUBUNIT 2"/>
    <property type="match status" value="1"/>
</dbReference>
<dbReference type="PANTHER" id="PTHR46041:SF2">
    <property type="entry name" value="MITOCHONDRIAL INNER MEMBRANE PROTEASE SUBUNIT 2"/>
    <property type="match status" value="1"/>
</dbReference>
<evidence type="ECO:0000256" key="8">
    <source>
        <dbReference type="ARBA" id="ARBA00023128"/>
    </source>
</evidence>
<evidence type="ECO:0000256" key="5">
    <source>
        <dbReference type="ARBA" id="ARBA00022792"/>
    </source>
</evidence>
<dbReference type="InterPro" id="IPR036286">
    <property type="entry name" value="LexA/Signal_pep-like_sf"/>
</dbReference>
<evidence type="ECO:0000313" key="15">
    <source>
        <dbReference type="Proteomes" id="UP000230002"/>
    </source>
</evidence>
<keyword evidence="9 11" id="KW-0472">Membrane</keyword>
<name>A0A2G8STZ9_9APHY</name>
<dbReference type="InterPro" id="IPR037730">
    <property type="entry name" value="IMP2"/>
</dbReference>
<dbReference type="InterPro" id="IPR019533">
    <property type="entry name" value="Peptidase_S26"/>
</dbReference>